<feature type="domain" description="EAL" evidence="5">
    <location>
        <begin position="980"/>
        <end position="1147"/>
    </location>
</feature>
<evidence type="ECO:0000313" key="7">
    <source>
        <dbReference type="EMBL" id="EEF81294.1"/>
    </source>
</evidence>
<feature type="transmembrane region" description="Helical" evidence="2">
    <location>
        <begin position="7"/>
        <end position="26"/>
    </location>
</feature>
<dbReference type="SMART" id="SM00086">
    <property type="entry name" value="PAC"/>
    <property type="match status" value="2"/>
</dbReference>
<dbReference type="InterPro" id="IPR000014">
    <property type="entry name" value="PAS"/>
</dbReference>
<feature type="domain" description="PAS" evidence="3">
    <location>
        <begin position="432"/>
        <end position="504"/>
    </location>
</feature>
<dbReference type="GO" id="GO:0003824">
    <property type="term" value="F:catalytic activity"/>
    <property type="evidence" value="ECO:0007669"/>
    <property type="project" value="UniProtKB-ARBA"/>
</dbReference>
<name>C0N1M8_9GAMM</name>
<dbReference type="PANTHER" id="PTHR44757">
    <property type="entry name" value="DIGUANYLATE CYCLASE DGCP"/>
    <property type="match status" value="1"/>
</dbReference>
<feature type="domain" description="PAC" evidence="4">
    <location>
        <begin position="752"/>
        <end position="806"/>
    </location>
</feature>
<comment type="cofactor">
    <cofactor evidence="1">
        <name>Mg(2+)</name>
        <dbReference type="ChEBI" id="CHEBI:18420"/>
    </cofactor>
</comment>
<reference evidence="7 8" key="1">
    <citation type="journal article" date="2011" name="J. Bacteriol.">
        <title>Draft genome sequence of the chemolithoheterotrophic, halophilic methylotroph Methylophaga thiooxydans DMS010.</title>
        <authorList>
            <person name="Boden R."/>
            <person name="Ferriera S."/>
            <person name="Johnson J."/>
            <person name="Kelly D.P."/>
            <person name="Murrell J.C."/>
            <person name="Schafer H."/>
        </authorList>
    </citation>
    <scope>NUCLEOTIDE SEQUENCE [LARGE SCALE GENOMIC DNA]</scope>
    <source>
        <strain evidence="7 8">DMS010</strain>
    </source>
</reference>
<dbReference type="Pfam" id="PF00563">
    <property type="entry name" value="EAL"/>
    <property type="match status" value="1"/>
</dbReference>
<dbReference type="Pfam" id="PF13426">
    <property type="entry name" value="PAS_9"/>
    <property type="match status" value="1"/>
</dbReference>
<dbReference type="EMBL" id="GG657883">
    <property type="protein sequence ID" value="EEF81294.1"/>
    <property type="molecule type" value="Genomic_DNA"/>
</dbReference>
<dbReference type="Gene3D" id="3.30.450.20">
    <property type="entry name" value="PAS domain"/>
    <property type="match status" value="4"/>
</dbReference>
<accession>C0N1M8</accession>
<dbReference type="CDD" id="cd01948">
    <property type="entry name" value="EAL"/>
    <property type="match status" value="1"/>
</dbReference>
<feature type="domain" description="PAS" evidence="3">
    <location>
        <begin position="681"/>
        <end position="727"/>
    </location>
</feature>
<dbReference type="Proteomes" id="UP000004679">
    <property type="component" value="Unassembled WGS sequence"/>
</dbReference>
<dbReference type="FunFam" id="3.30.70.270:FF:000001">
    <property type="entry name" value="Diguanylate cyclase domain protein"/>
    <property type="match status" value="1"/>
</dbReference>
<evidence type="ECO:0000256" key="1">
    <source>
        <dbReference type="ARBA" id="ARBA00001946"/>
    </source>
</evidence>
<evidence type="ECO:0000256" key="2">
    <source>
        <dbReference type="SAM" id="Phobius"/>
    </source>
</evidence>
<dbReference type="SUPFAM" id="SSF55785">
    <property type="entry name" value="PYP-like sensor domain (PAS domain)"/>
    <property type="match status" value="3"/>
</dbReference>
<dbReference type="Gene3D" id="6.10.340.10">
    <property type="match status" value="1"/>
</dbReference>
<dbReference type="SUPFAM" id="SSF141868">
    <property type="entry name" value="EAL domain-like"/>
    <property type="match status" value="1"/>
</dbReference>
<dbReference type="Gene3D" id="3.20.20.450">
    <property type="entry name" value="EAL domain"/>
    <property type="match status" value="1"/>
</dbReference>
<dbReference type="HOGENOM" id="CLU_276925_0_0_6"/>
<evidence type="ECO:0000259" key="5">
    <source>
        <dbReference type="PROSITE" id="PS50883"/>
    </source>
</evidence>
<dbReference type="InterPro" id="IPR035919">
    <property type="entry name" value="EAL_sf"/>
</dbReference>
<evidence type="ECO:0000259" key="3">
    <source>
        <dbReference type="PROSITE" id="PS50112"/>
    </source>
</evidence>
<dbReference type="PROSITE" id="PS50883">
    <property type="entry name" value="EAL"/>
    <property type="match status" value="1"/>
</dbReference>
<dbReference type="SUPFAM" id="SSF55073">
    <property type="entry name" value="Nucleotide cyclase"/>
    <property type="match status" value="1"/>
</dbReference>
<dbReference type="Pfam" id="PF00990">
    <property type="entry name" value="GGDEF"/>
    <property type="match status" value="1"/>
</dbReference>
<evidence type="ECO:0000313" key="8">
    <source>
        <dbReference type="Proteomes" id="UP000004679"/>
    </source>
</evidence>
<keyword evidence="2" id="KW-0472">Membrane</keyword>
<dbReference type="InterPro" id="IPR001610">
    <property type="entry name" value="PAC"/>
</dbReference>
<feature type="domain" description="PAC" evidence="4">
    <location>
        <begin position="508"/>
        <end position="561"/>
    </location>
</feature>
<proteinExistence type="predicted"/>
<dbReference type="Pfam" id="PF08447">
    <property type="entry name" value="PAS_3"/>
    <property type="match status" value="1"/>
</dbReference>
<dbReference type="PROSITE" id="PS50113">
    <property type="entry name" value="PAC"/>
    <property type="match status" value="2"/>
</dbReference>
<dbReference type="Pfam" id="PF13188">
    <property type="entry name" value="PAS_8"/>
    <property type="match status" value="1"/>
</dbReference>
<feature type="transmembrane region" description="Helical" evidence="2">
    <location>
        <begin position="349"/>
        <end position="372"/>
    </location>
</feature>
<dbReference type="InterPro" id="IPR029787">
    <property type="entry name" value="Nucleotide_cyclase"/>
</dbReference>
<evidence type="ECO:0000259" key="6">
    <source>
        <dbReference type="PROSITE" id="PS50887"/>
    </source>
</evidence>
<dbReference type="InterPro" id="IPR035965">
    <property type="entry name" value="PAS-like_dom_sf"/>
</dbReference>
<dbReference type="InterPro" id="IPR013655">
    <property type="entry name" value="PAS_fold_3"/>
</dbReference>
<feature type="domain" description="GGDEF" evidence="6">
    <location>
        <begin position="838"/>
        <end position="971"/>
    </location>
</feature>
<organism evidence="7 8">
    <name type="scientific">Methylophaga thiooxydans DMS010</name>
    <dbReference type="NCBI Taxonomy" id="637616"/>
    <lineage>
        <taxon>Bacteria</taxon>
        <taxon>Pseudomonadati</taxon>
        <taxon>Pseudomonadota</taxon>
        <taxon>Gammaproteobacteria</taxon>
        <taxon>Thiotrichales</taxon>
        <taxon>Piscirickettsiaceae</taxon>
        <taxon>Methylophaga</taxon>
    </lineage>
</organism>
<gene>
    <name evidence="7" type="ORF">MDMS009_286</name>
</gene>
<keyword evidence="2" id="KW-1133">Transmembrane helix</keyword>
<dbReference type="NCBIfam" id="TIGR00229">
    <property type="entry name" value="sensory_box"/>
    <property type="match status" value="2"/>
</dbReference>
<dbReference type="SMART" id="SM00052">
    <property type="entry name" value="EAL"/>
    <property type="match status" value="1"/>
</dbReference>
<dbReference type="InterPro" id="IPR000700">
    <property type="entry name" value="PAS-assoc_C"/>
</dbReference>
<sequence>MRIREKLSLIYIMSILLTALPAALWITDYAREKIVNRVLKNLQVVTESQVDIATERLWSGEPKLKSLARLIQERLSAPIQEKEINAFHQAMTLYADGIWRNKRENYDGMQESGIFLPDSPELSDKQKVIHWRIKQVMDTFGAAANRRHENVWYLSTYRSEIIYDKTFPEFVFEQAANNDYTQTPWVTSTSPEFNPERQYTFTPPLFDPVPRVWMVSALYPLYLNGEWIGSLGEDMQLTNVLGFVFEKKQLYSGTQHFLLDETGHFILAGQWQEELESSAAQDNFSLDSERQLSELLQNAFLSQQPKLLSKQLQLGGQDYIALGMKLEPLEWRYFKLVPINTVISQVQRYLLILFIMAFLVISVGGGLIILAIDRIVISRIRRLTRAIGDYEVGEVKSVSEKVQGNDEIMLAAREFDVMAERVSDARMALAESEERWSFALEGAGDGVWDWNIQTDEVFLSPQWKKMLGYQVDDIDNQFASCVSLLHPDDKSAVMEHLEDYLAGRINLYAPEFRMRCKDGSWKWLLSRAAIVQTDPEDKPLRMIGTHTDISHLKTIQDKLQSSTAQLNEVLEYSPVAISIAAQAGHKVIFANRRYAEMINHELDDTFGIDPAGFYLDKAQYQNYLDTILAGGTIRDQLTEIVISGAGRKLVLATYLPINYDNELCVLGWFYDVTEWVKAQETLRLHASVFDNAWEGIMITDDHNRIITVNHAFTEITGYDQYEMIGENPSILSSGRQDKHFYQLMWQTIRQNGRWRGEVWNRKKSGEFYAEIHTVSAIRNEQGDVTHYLGLFADITDIKNTERQLEDLAHYDALTQLANRTLLSDRLGQSLVHTRGNQTMLAVCFLDLDGFKPVNDMYGHEIGDQLLIEVARRLEHTVRSGDTVARMGGDEFVLLIANIREVDELDPILSRMNQKIAEKIHLGERVISVTASIGVALYPSDNVDADTLLRHADLSMYEAKQAGRNGYHIFDVNLDRQVHEHRARTERIASALQNNEFCLFYQPKVNMQSHEVTGMEALIRWQHPEQGVLGAGEFLPVIESHQLIISLGDWVLEQAMHQVQAWMHQGLQIQVSVNVSARQIQHVDFIQKLEAVMARYPTVPAGCLSLKYWKPRHLKPIRPLKLWKRLPADSASLSHSMISGRAILLCLI</sequence>
<protein>
    <recommendedName>
        <fullName evidence="9">PAS fold family</fullName>
    </recommendedName>
</protein>
<dbReference type="CDD" id="cd00130">
    <property type="entry name" value="PAS"/>
    <property type="match status" value="2"/>
</dbReference>
<keyword evidence="8" id="KW-1185">Reference proteome</keyword>
<dbReference type="InterPro" id="IPR000160">
    <property type="entry name" value="GGDEF_dom"/>
</dbReference>
<dbReference type="CDD" id="cd01949">
    <property type="entry name" value="GGDEF"/>
    <property type="match status" value="1"/>
</dbReference>
<dbReference type="InterPro" id="IPR001633">
    <property type="entry name" value="EAL_dom"/>
</dbReference>
<dbReference type="InterPro" id="IPR052155">
    <property type="entry name" value="Biofilm_reg_signaling"/>
</dbReference>
<dbReference type="PANTHER" id="PTHR44757:SF2">
    <property type="entry name" value="BIOFILM ARCHITECTURE MAINTENANCE PROTEIN MBAA"/>
    <property type="match status" value="1"/>
</dbReference>
<evidence type="ECO:0000259" key="4">
    <source>
        <dbReference type="PROSITE" id="PS50113"/>
    </source>
</evidence>
<dbReference type="SMART" id="SM00267">
    <property type="entry name" value="GGDEF"/>
    <property type="match status" value="1"/>
</dbReference>
<keyword evidence="2" id="KW-0812">Transmembrane</keyword>
<dbReference type="PROSITE" id="PS50887">
    <property type="entry name" value="GGDEF"/>
    <property type="match status" value="1"/>
</dbReference>
<dbReference type="InterPro" id="IPR043128">
    <property type="entry name" value="Rev_trsase/Diguanyl_cyclase"/>
</dbReference>
<dbReference type="SMART" id="SM00091">
    <property type="entry name" value="PAS"/>
    <property type="match status" value="3"/>
</dbReference>
<dbReference type="AlphaFoldDB" id="C0N1M8"/>
<dbReference type="NCBIfam" id="TIGR00254">
    <property type="entry name" value="GGDEF"/>
    <property type="match status" value="1"/>
</dbReference>
<evidence type="ECO:0008006" key="9">
    <source>
        <dbReference type="Google" id="ProtNLM"/>
    </source>
</evidence>
<dbReference type="Gene3D" id="3.30.70.270">
    <property type="match status" value="1"/>
</dbReference>
<dbReference type="PROSITE" id="PS50112">
    <property type="entry name" value="PAS"/>
    <property type="match status" value="2"/>
</dbReference>